<dbReference type="Gene3D" id="3.40.50.1700">
    <property type="entry name" value="Glycoside hydrolase family 3 C-terminal domain"/>
    <property type="match status" value="1"/>
</dbReference>
<comment type="similarity">
    <text evidence="2">Belongs to the glycosyl hydrolase 3 family.</text>
</comment>
<dbReference type="RefSeq" id="WP_244712905.1">
    <property type="nucleotide sequence ID" value="NZ_CP095073.1"/>
</dbReference>
<dbReference type="Gene3D" id="3.40.50.12090">
    <property type="match status" value="2"/>
</dbReference>
<dbReference type="SUPFAM" id="SSF52279">
    <property type="entry name" value="Beta-D-glucan exohydrolase, C-terminal domain"/>
    <property type="match status" value="1"/>
</dbReference>
<feature type="domain" description="Fibronectin type III-like" evidence="8">
    <location>
        <begin position="690"/>
        <end position="763"/>
    </location>
</feature>
<comment type="catalytic activity">
    <reaction evidence="1">
        <text>Hydrolysis of terminal, non-reducing beta-D-glucosyl residues with release of beta-D-glucose.</text>
        <dbReference type="EC" id="3.2.1.21"/>
    </reaction>
</comment>
<evidence type="ECO:0000256" key="6">
    <source>
        <dbReference type="ARBA" id="ARBA00023295"/>
    </source>
</evidence>
<evidence type="ECO:0000259" key="8">
    <source>
        <dbReference type="SMART" id="SM01217"/>
    </source>
</evidence>
<dbReference type="Gene3D" id="3.20.20.300">
    <property type="entry name" value="Glycoside hydrolase, family 3, N-terminal domain"/>
    <property type="match status" value="1"/>
</dbReference>
<evidence type="ECO:0000313" key="9">
    <source>
        <dbReference type="EMBL" id="UOQ45953.1"/>
    </source>
</evidence>
<feature type="signal peptide" evidence="7">
    <location>
        <begin position="1"/>
        <end position="26"/>
    </location>
</feature>
<dbReference type="InterPro" id="IPR002772">
    <property type="entry name" value="Glyco_hydro_3_C"/>
</dbReference>
<dbReference type="PANTHER" id="PTHR30620:SF16">
    <property type="entry name" value="LYSOSOMAL BETA GLUCOSIDASE"/>
    <property type="match status" value="1"/>
</dbReference>
<evidence type="ECO:0000313" key="10">
    <source>
        <dbReference type="Proteomes" id="UP000831787"/>
    </source>
</evidence>
<dbReference type="PRINTS" id="PR00133">
    <property type="entry name" value="GLHYDRLASE3"/>
</dbReference>
<dbReference type="Pfam" id="PF00933">
    <property type="entry name" value="Glyco_hydro_3"/>
    <property type="match status" value="1"/>
</dbReference>
<dbReference type="SUPFAM" id="SSF51445">
    <property type="entry name" value="(Trans)glycosidases"/>
    <property type="match status" value="1"/>
</dbReference>
<evidence type="ECO:0000256" key="1">
    <source>
        <dbReference type="ARBA" id="ARBA00000448"/>
    </source>
</evidence>
<dbReference type="Pfam" id="PF14310">
    <property type="entry name" value="Fn3-like"/>
    <property type="match status" value="1"/>
</dbReference>
<accession>A0ABY4ENB8</accession>
<sequence>MRVTKLFSICIMILLLIMSQSAAVFASTNQEPQKSNPSSDYMNPDLPIPDRVRSLLSQMTLEEKVGQMTQINVTRLMGDGAWDQGDLNEATLKKVLVDNHAGSILSGGGASPIPNNAEEWAKMTNKVQKYAIEHTRLHIPIIYGVDAVHGHNNVMGATIFPHNIGMGATWDTELAKKTAASTSKAVEATGINWNFAPVLDVARDIRWGRYYEAYSEDPLLVTELGNAAIQGIQQDEEKGTLQMAASAKHFLGYSASETGHDRTPADISTRTLRNTFLPPFKRAVKNDVATIMVNSSSVNGIPVHSSHYLLTDLLRKQLGYKGVVVSDWQDIQYLVDEYHIADTYKEAIKISINAGVDMSMVPIEAEPFTSNLIDLVKEGKVSEKRINEAVSRILTLKFKLGLFEEPYVDASQAIEKVNNQDRDLAYQAAAESLTLLKNENQTLPLDKNIDSLYVTGPSANSVENQMGGWTIGWQGIPENSDELPPAVTVLEGIKKTVSSNTRVTFDEGKDLQKARQSAENADAVVIVVGEKPYAEGEGDTETGQLPEAQQELFQAVQKSGTPVIVVTVAGRPLIMNDIVKNTNAFLMAYLPGTEGGSAIADTLFGNYNPSGELAVSWPKRIGDVPMNYMQYPGPNGGESSDYDPLFAFGAGLSYTTFDYSNLNVSDHVNKEGNVKVQVDVTNSGSRAGEEVVQAYTDNAADYVLTPPKKLQGFKRVSLDPGETKTVQLDFPASQLSVITGDVLGNSERFVYPGEYTLMSGDQTAAFTVDPEKDEPQINKRLAGKDRYQTAIEISQEGWDKAENVIIARGDNFADALSGSPLAYKLDAPILLTKTDRLLPEVKEEIKRLGAEHAIVLGGPNAVSSYAEYQVEGLGVNVDRVKGKDRYGTAAHIAARLDGHPDKAIVANGNKFPDALSAAPYAAKHGFPILLTKSNKLPKSTKEALQEVPKTVVVGGDSVVNGDVFSQLPEAERYNGKNRYETSAVIAQELESSADAAFVSTGSKFADALTGSVLAAKRNGVSLLVEENQVPKEVKKAYQNLNIEHLYILGGPNAVSERVRQELWQD</sequence>
<evidence type="ECO:0000256" key="2">
    <source>
        <dbReference type="ARBA" id="ARBA00005336"/>
    </source>
</evidence>
<dbReference type="Proteomes" id="UP000831787">
    <property type="component" value="Chromosome"/>
</dbReference>
<dbReference type="InterPro" id="IPR007253">
    <property type="entry name" value="Cell_wall-bd_2"/>
</dbReference>
<keyword evidence="10" id="KW-1185">Reference proteome</keyword>
<keyword evidence="6" id="KW-0326">Glycosidase</keyword>
<evidence type="ECO:0000256" key="3">
    <source>
        <dbReference type="ARBA" id="ARBA00012744"/>
    </source>
</evidence>
<proteinExistence type="inferred from homology"/>
<evidence type="ECO:0000256" key="7">
    <source>
        <dbReference type="SAM" id="SignalP"/>
    </source>
</evidence>
<dbReference type="InterPro" id="IPR036962">
    <property type="entry name" value="Glyco_hydro_3_N_sf"/>
</dbReference>
<dbReference type="EMBL" id="CP095073">
    <property type="protein sequence ID" value="UOQ45953.1"/>
    <property type="molecule type" value="Genomic_DNA"/>
</dbReference>
<dbReference type="InterPro" id="IPR051915">
    <property type="entry name" value="Cellulose_Degrad_GH3"/>
</dbReference>
<dbReference type="InterPro" id="IPR026891">
    <property type="entry name" value="Fn3-like"/>
</dbReference>
<dbReference type="EC" id="3.2.1.21" evidence="3"/>
<protein>
    <recommendedName>
        <fullName evidence="3">beta-glucosidase</fullName>
        <ecNumber evidence="3">3.2.1.21</ecNumber>
    </recommendedName>
</protein>
<evidence type="ECO:0000256" key="5">
    <source>
        <dbReference type="ARBA" id="ARBA00022801"/>
    </source>
</evidence>
<gene>
    <name evidence="9" type="ORF">MUN89_08535</name>
</gene>
<dbReference type="Gene3D" id="2.60.40.10">
    <property type="entry name" value="Immunoglobulins"/>
    <property type="match status" value="1"/>
</dbReference>
<dbReference type="InterPro" id="IPR013783">
    <property type="entry name" value="Ig-like_fold"/>
</dbReference>
<dbReference type="SMART" id="SM01217">
    <property type="entry name" value="Fn3_like"/>
    <property type="match status" value="1"/>
</dbReference>
<dbReference type="InterPro" id="IPR001764">
    <property type="entry name" value="Glyco_hydro_3_N"/>
</dbReference>
<dbReference type="Pfam" id="PF04122">
    <property type="entry name" value="CW_binding_2"/>
    <property type="match status" value="3"/>
</dbReference>
<reference evidence="9 10" key="1">
    <citation type="submission" date="2022-04" db="EMBL/GenBank/DDBJ databases">
        <title>Halobacillus sp. isolated from saltern.</title>
        <authorList>
            <person name="Won M."/>
            <person name="Lee C.-M."/>
            <person name="Woen H.-Y."/>
            <person name="Kwon S.-W."/>
        </authorList>
    </citation>
    <scope>NUCLEOTIDE SEQUENCE [LARGE SCALE GENOMIC DNA]</scope>
    <source>
        <strain evidence="9 10">SSBR10-3</strain>
    </source>
</reference>
<keyword evidence="4 7" id="KW-0732">Signal</keyword>
<keyword evidence="5" id="KW-0378">Hydrolase</keyword>
<dbReference type="InterPro" id="IPR036881">
    <property type="entry name" value="Glyco_hydro_3_C_sf"/>
</dbReference>
<dbReference type="PANTHER" id="PTHR30620">
    <property type="entry name" value="PERIPLASMIC BETA-GLUCOSIDASE-RELATED"/>
    <property type="match status" value="1"/>
</dbReference>
<name>A0ABY4ENB8_9BACI</name>
<feature type="chain" id="PRO_5047154257" description="beta-glucosidase" evidence="7">
    <location>
        <begin position="27"/>
        <end position="1065"/>
    </location>
</feature>
<dbReference type="InterPro" id="IPR017853">
    <property type="entry name" value="GH"/>
</dbReference>
<organism evidence="9 10">
    <name type="scientific">Halobacillus salinarum</name>
    <dbReference type="NCBI Taxonomy" id="2932257"/>
    <lineage>
        <taxon>Bacteria</taxon>
        <taxon>Bacillati</taxon>
        <taxon>Bacillota</taxon>
        <taxon>Bacilli</taxon>
        <taxon>Bacillales</taxon>
        <taxon>Bacillaceae</taxon>
        <taxon>Halobacillus</taxon>
    </lineage>
</organism>
<evidence type="ECO:0000256" key="4">
    <source>
        <dbReference type="ARBA" id="ARBA00022729"/>
    </source>
</evidence>
<dbReference type="Pfam" id="PF01915">
    <property type="entry name" value="Glyco_hydro_3_C"/>
    <property type="match status" value="1"/>
</dbReference>